<gene>
    <name evidence="7" type="ORF">GCM10023093_21490</name>
</gene>
<organism evidence="7 8">
    <name type="scientific">Nemorincola caseinilytica</name>
    <dbReference type="NCBI Taxonomy" id="2054315"/>
    <lineage>
        <taxon>Bacteria</taxon>
        <taxon>Pseudomonadati</taxon>
        <taxon>Bacteroidota</taxon>
        <taxon>Chitinophagia</taxon>
        <taxon>Chitinophagales</taxon>
        <taxon>Chitinophagaceae</taxon>
        <taxon>Nemorincola</taxon>
    </lineage>
</organism>
<keyword evidence="1" id="KW-0677">Repeat</keyword>
<keyword evidence="8" id="KW-1185">Reference proteome</keyword>
<evidence type="ECO:0000259" key="5">
    <source>
        <dbReference type="Pfam" id="PF18962"/>
    </source>
</evidence>
<evidence type="ECO:0000259" key="6">
    <source>
        <dbReference type="Pfam" id="PF25021"/>
    </source>
</evidence>
<evidence type="ECO:0008006" key="9">
    <source>
        <dbReference type="Google" id="ProtNLM"/>
    </source>
</evidence>
<dbReference type="InterPro" id="IPR056822">
    <property type="entry name" value="TEN_NHL"/>
</dbReference>
<dbReference type="EMBL" id="BAABFA010000014">
    <property type="protein sequence ID" value="GAA4466805.1"/>
    <property type="molecule type" value="Genomic_DNA"/>
</dbReference>
<dbReference type="Gene3D" id="2.60.40.3440">
    <property type="match status" value="1"/>
</dbReference>
<dbReference type="SUPFAM" id="SSF49373">
    <property type="entry name" value="Invasin/intimin cell-adhesion fragments"/>
    <property type="match status" value="1"/>
</dbReference>
<dbReference type="Gene3D" id="2.120.10.30">
    <property type="entry name" value="TolB, C-terminal domain"/>
    <property type="match status" value="4"/>
</dbReference>
<evidence type="ECO:0000313" key="8">
    <source>
        <dbReference type="Proteomes" id="UP001500067"/>
    </source>
</evidence>
<evidence type="ECO:0000256" key="3">
    <source>
        <dbReference type="SAM" id="SignalP"/>
    </source>
</evidence>
<feature type="domain" description="BIG2" evidence="4">
    <location>
        <begin position="496"/>
        <end position="547"/>
    </location>
</feature>
<comment type="caution">
    <text evidence="7">The sequence shown here is derived from an EMBL/GenBank/DDBJ whole genome shotgun (WGS) entry which is preliminary data.</text>
</comment>
<feature type="domain" description="Teneurin NHL" evidence="6">
    <location>
        <begin position="279"/>
        <end position="328"/>
    </location>
</feature>
<dbReference type="RefSeq" id="WP_345082914.1">
    <property type="nucleotide sequence ID" value="NZ_BAABFA010000014.1"/>
</dbReference>
<dbReference type="InterPro" id="IPR026444">
    <property type="entry name" value="Secre_tail"/>
</dbReference>
<accession>A0ABP8NK60</accession>
<dbReference type="Pfam" id="PF01436">
    <property type="entry name" value="NHL"/>
    <property type="match status" value="3"/>
</dbReference>
<dbReference type="Pfam" id="PF02368">
    <property type="entry name" value="Big_2"/>
    <property type="match status" value="1"/>
</dbReference>
<evidence type="ECO:0000259" key="4">
    <source>
        <dbReference type="Pfam" id="PF02368"/>
    </source>
</evidence>
<dbReference type="SUPFAM" id="SSF101898">
    <property type="entry name" value="NHL repeat"/>
    <property type="match status" value="1"/>
</dbReference>
<feature type="domain" description="Secretion system C-terminal sorting" evidence="5">
    <location>
        <begin position="576"/>
        <end position="648"/>
    </location>
</feature>
<feature type="repeat" description="NHL" evidence="2">
    <location>
        <begin position="43"/>
        <end position="79"/>
    </location>
</feature>
<dbReference type="Pfam" id="PF25021">
    <property type="entry name" value="TEN_NHL"/>
    <property type="match status" value="1"/>
</dbReference>
<dbReference type="InterPro" id="IPR003343">
    <property type="entry name" value="Big_2"/>
</dbReference>
<proteinExistence type="predicted"/>
<feature type="signal peptide" evidence="3">
    <location>
        <begin position="1"/>
        <end position="20"/>
    </location>
</feature>
<protein>
    <recommendedName>
        <fullName evidence="9">T9SS C-terminal target domain-containing protein</fullName>
    </recommendedName>
</protein>
<evidence type="ECO:0000256" key="1">
    <source>
        <dbReference type="ARBA" id="ARBA00022737"/>
    </source>
</evidence>
<dbReference type="PANTHER" id="PTHR13833">
    <property type="match status" value="1"/>
</dbReference>
<evidence type="ECO:0000256" key="2">
    <source>
        <dbReference type="PROSITE-ProRule" id="PRU00504"/>
    </source>
</evidence>
<dbReference type="PANTHER" id="PTHR13833:SF71">
    <property type="entry name" value="NHL DOMAIN-CONTAINING PROTEIN"/>
    <property type="match status" value="1"/>
</dbReference>
<dbReference type="NCBIfam" id="TIGR04183">
    <property type="entry name" value="Por_Secre_tail"/>
    <property type="match status" value="1"/>
</dbReference>
<name>A0ABP8NK60_9BACT</name>
<dbReference type="Proteomes" id="UP001500067">
    <property type="component" value="Unassembled WGS sequence"/>
</dbReference>
<feature type="repeat" description="NHL" evidence="2">
    <location>
        <begin position="226"/>
        <end position="256"/>
    </location>
</feature>
<dbReference type="PROSITE" id="PS51125">
    <property type="entry name" value="NHL"/>
    <property type="match status" value="2"/>
</dbReference>
<feature type="chain" id="PRO_5046494224" description="T9SS C-terminal target domain-containing protein" evidence="3">
    <location>
        <begin position="21"/>
        <end position="649"/>
    </location>
</feature>
<reference evidence="8" key="1">
    <citation type="journal article" date="2019" name="Int. J. Syst. Evol. Microbiol.">
        <title>The Global Catalogue of Microorganisms (GCM) 10K type strain sequencing project: providing services to taxonomists for standard genome sequencing and annotation.</title>
        <authorList>
            <consortium name="The Broad Institute Genomics Platform"/>
            <consortium name="The Broad Institute Genome Sequencing Center for Infectious Disease"/>
            <person name="Wu L."/>
            <person name="Ma J."/>
        </authorList>
    </citation>
    <scope>NUCLEOTIDE SEQUENCE [LARGE SCALE GENOMIC DNA]</scope>
    <source>
        <strain evidence="8">JCM 32105</strain>
    </source>
</reference>
<evidence type="ECO:0000313" key="7">
    <source>
        <dbReference type="EMBL" id="GAA4466805.1"/>
    </source>
</evidence>
<dbReference type="InterPro" id="IPR008964">
    <property type="entry name" value="Invasin/intimin_cell_adhesion"/>
</dbReference>
<keyword evidence="3" id="KW-0732">Signal</keyword>
<dbReference type="InterPro" id="IPR011042">
    <property type="entry name" value="6-blade_b-propeller_TolB-like"/>
</dbReference>
<dbReference type="InterPro" id="IPR001258">
    <property type="entry name" value="NHL_repeat"/>
</dbReference>
<dbReference type="Gene3D" id="2.60.40.1080">
    <property type="match status" value="1"/>
</dbReference>
<dbReference type="Pfam" id="PF18962">
    <property type="entry name" value="Por_Secre_tail"/>
    <property type="match status" value="1"/>
</dbReference>
<sequence length="649" mass="66269">MKRTFRVLLSTIFAFGMAHAVYGQVISTYAGDGTAAFGGDLGPATAAKLQAPKSVACDAAGNVYIADYENHRIRKVTAATGVITTICGTGFGGYFSVDDGGPATAARVKWPCGMTFDAAGNLYFCDFGNNIIRKISTTGIITTIAGVAGSVPSFGGDGGLATAANLGNPTGLAIHPTTGRLLIADQQNHRIRTIDMTTGLITTICGNGLIGVGAAGDGGIATAAKLNEPTDVACDAAGNVYIADNGNNRVRKINGTTGIISTYVGVVAGTVPPPVYGYAGDGGPATAARVYYPQAITVDGPGNLYISDWNNNVIRKVNTSGLIYTLAGIGTAGFSGDGGLADAARLDHPTGVAIAGGDIFISDNGNNRVRKVKIGNEPYFTLGASTSVIICPTEFTTIDTALRVDDIDVAQTLSWSPVVLPAHGTLVATYSAPSTGSTVTPVGMTYAPSIGYTGPDVFSVKVTDGTYSDTITVNATVIPMPSPGTLSGPDSVCPTQTVTLTPSVTGGTWSSSNTAKATVSSAGGVTGVAAGTVTISYGVGNQCGTTYVTKTMTVIATVPCVNSVAKVEKGANAVKIMPNPSAGTFTLYIAAATNERVRAEVLDVTGRAVWAFDAAVNKETPVDLRLPQGIYMLCVNVEGEKIMKKLIIE</sequence>